<gene>
    <name evidence="5" type="ORF">SteCoe_29034</name>
</gene>
<dbReference type="PROSITE" id="PS51420">
    <property type="entry name" value="RHO"/>
    <property type="match status" value="1"/>
</dbReference>
<keyword evidence="3" id="KW-0342">GTP-binding</keyword>
<dbReference type="FunFam" id="3.40.50.300:FF:000808">
    <property type="entry name" value="Small GTP-binding protein, putative"/>
    <property type="match status" value="1"/>
</dbReference>
<dbReference type="SMART" id="SM00174">
    <property type="entry name" value="RHO"/>
    <property type="match status" value="1"/>
</dbReference>
<protein>
    <submittedName>
        <fullName evidence="5">Uncharacterized protein</fullName>
    </submittedName>
</protein>
<dbReference type="EMBL" id="MPUH01000895">
    <property type="protein sequence ID" value="OMJ72514.1"/>
    <property type="molecule type" value="Genomic_DNA"/>
</dbReference>
<reference evidence="5 6" key="1">
    <citation type="submission" date="2016-11" db="EMBL/GenBank/DDBJ databases">
        <title>The macronuclear genome of Stentor coeruleus: a giant cell with tiny introns.</title>
        <authorList>
            <person name="Slabodnick M."/>
            <person name="Ruby J.G."/>
            <person name="Reiff S.B."/>
            <person name="Swart E.C."/>
            <person name="Gosai S."/>
            <person name="Prabakaran S."/>
            <person name="Witkowska E."/>
            <person name="Larue G.E."/>
            <person name="Fisher S."/>
            <person name="Freeman R.M."/>
            <person name="Gunawardena J."/>
            <person name="Chu W."/>
            <person name="Stover N.A."/>
            <person name="Gregory B.D."/>
            <person name="Nowacki M."/>
            <person name="Derisi J."/>
            <person name="Roy S.W."/>
            <person name="Marshall W.F."/>
            <person name="Sood P."/>
        </authorList>
    </citation>
    <scope>NUCLEOTIDE SEQUENCE [LARGE SCALE GENOMIC DNA]</scope>
    <source>
        <strain evidence="5">WM001</strain>
    </source>
</reference>
<dbReference type="CDD" id="cd00154">
    <property type="entry name" value="Rab"/>
    <property type="match status" value="1"/>
</dbReference>
<dbReference type="SMART" id="SM00173">
    <property type="entry name" value="RAS"/>
    <property type="match status" value="1"/>
</dbReference>
<evidence type="ECO:0000256" key="3">
    <source>
        <dbReference type="ARBA" id="ARBA00023134"/>
    </source>
</evidence>
<dbReference type="PANTHER" id="PTHR47980">
    <property type="entry name" value="LD44762P"/>
    <property type="match status" value="1"/>
</dbReference>
<dbReference type="SMART" id="SM00175">
    <property type="entry name" value="RAB"/>
    <property type="match status" value="1"/>
</dbReference>
<keyword evidence="4" id="KW-0449">Lipoprotein</keyword>
<dbReference type="PROSITE" id="PS51421">
    <property type="entry name" value="RAS"/>
    <property type="match status" value="1"/>
</dbReference>
<dbReference type="Proteomes" id="UP000187209">
    <property type="component" value="Unassembled WGS sequence"/>
</dbReference>
<dbReference type="Gene3D" id="3.40.50.300">
    <property type="entry name" value="P-loop containing nucleotide triphosphate hydrolases"/>
    <property type="match status" value="1"/>
</dbReference>
<dbReference type="NCBIfam" id="TIGR00231">
    <property type="entry name" value="small_GTP"/>
    <property type="match status" value="1"/>
</dbReference>
<dbReference type="InterPro" id="IPR005225">
    <property type="entry name" value="Small_GTP-bd"/>
</dbReference>
<evidence type="ECO:0000256" key="1">
    <source>
        <dbReference type="ARBA" id="ARBA00006270"/>
    </source>
</evidence>
<dbReference type="PROSITE" id="PS51419">
    <property type="entry name" value="RAB"/>
    <property type="match status" value="1"/>
</dbReference>
<evidence type="ECO:0000313" key="6">
    <source>
        <dbReference type="Proteomes" id="UP000187209"/>
    </source>
</evidence>
<evidence type="ECO:0000313" key="5">
    <source>
        <dbReference type="EMBL" id="OMJ72514.1"/>
    </source>
</evidence>
<dbReference type="InterPro" id="IPR050305">
    <property type="entry name" value="Small_GTPase_Rab"/>
</dbReference>
<comment type="caution">
    <text evidence="5">The sequence shown here is derived from an EMBL/GenBank/DDBJ whole genome shotgun (WGS) entry which is preliminary data.</text>
</comment>
<dbReference type="GO" id="GO:0003924">
    <property type="term" value="F:GTPase activity"/>
    <property type="evidence" value="ECO:0007669"/>
    <property type="project" value="InterPro"/>
</dbReference>
<name>A0A1R2B6T1_9CILI</name>
<dbReference type="Pfam" id="PF00071">
    <property type="entry name" value="Ras"/>
    <property type="match status" value="1"/>
</dbReference>
<evidence type="ECO:0000256" key="4">
    <source>
        <dbReference type="ARBA" id="ARBA00023288"/>
    </source>
</evidence>
<dbReference type="OrthoDB" id="9989112at2759"/>
<keyword evidence="6" id="KW-1185">Reference proteome</keyword>
<dbReference type="GO" id="GO:0005525">
    <property type="term" value="F:GTP binding"/>
    <property type="evidence" value="ECO:0007669"/>
    <property type="project" value="UniProtKB-KW"/>
</dbReference>
<dbReference type="SMART" id="SM00176">
    <property type="entry name" value="RAN"/>
    <property type="match status" value="1"/>
</dbReference>
<proteinExistence type="inferred from homology"/>
<keyword evidence="2" id="KW-0547">Nucleotide-binding</keyword>
<organism evidence="5 6">
    <name type="scientific">Stentor coeruleus</name>
    <dbReference type="NCBI Taxonomy" id="5963"/>
    <lineage>
        <taxon>Eukaryota</taxon>
        <taxon>Sar</taxon>
        <taxon>Alveolata</taxon>
        <taxon>Ciliophora</taxon>
        <taxon>Postciliodesmatophora</taxon>
        <taxon>Heterotrichea</taxon>
        <taxon>Heterotrichida</taxon>
        <taxon>Stentoridae</taxon>
        <taxon>Stentor</taxon>
    </lineage>
</organism>
<dbReference type="SUPFAM" id="SSF52540">
    <property type="entry name" value="P-loop containing nucleoside triphosphate hydrolases"/>
    <property type="match status" value="1"/>
</dbReference>
<accession>A0A1R2B6T1</accession>
<dbReference type="SMART" id="SM00177">
    <property type="entry name" value="ARF"/>
    <property type="match status" value="1"/>
</dbReference>
<comment type="similarity">
    <text evidence="1">Belongs to the small GTPase superfamily. Rab family.</text>
</comment>
<dbReference type="AlphaFoldDB" id="A0A1R2B6T1"/>
<dbReference type="InterPro" id="IPR027417">
    <property type="entry name" value="P-loop_NTPase"/>
</dbReference>
<evidence type="ECO:0000256" key="2">
    <source>
        <dbReference type="ARBA" id="ARBA00022741"/>
    </source>
</evidence>
<dbReference type="InterPro" id="IPR001806">
    <property type="entry name" value="Small_GTPase"/>
</dbReference>
<dbReference type="PRINTS" id="PR00449">
    <property type="entry name" value="RASTRNSFRMNG"/>
</dbReference>
<sequence>MDDLPTLKILTLGDASVGKTCILLRFSENEFPLSTMPTIGIEYKTKVIELRGRKINLQIWDTAGQERYHRTLATTFYKRVHGIALVFDLTERSSFDHVESWVQQIQQKADPKVAVVLVANKMDLVENKDFIEARTFADSHCLPFFAVSAKTGEGVSEVFESLSEMIIKRDPAALSGASSSSNHLKSNTQPSSQFKCCNNF</sequence>
<dbReference type="PROSITE" id="PS51417">
    <property type="entry name" value="ARF"/>
    <property type="match status" value="1"/>
</dbReference>